<dbReference type="AlphaFoldDB" id="A0A9J6Z9Y3"/>
<comment type="cofactor">
    <cofactor evidence="1">
        <name>pyridoxal 5'-phosphate</name>
        <dbReference type="ChEBI" id="CHEBI:597326"/>
    </cofactor>
</comment>
<gene>
    <name evidence="9" type="ORF">NAG76_13545</name>
</gene>
<keyword evidence="3 9" id="KW-0808">Transferase</keyword>
<accession>A0A9J6Z9Y3</accession>
<dbReference type="EMBL" id="CP097899">
    <property type="protein sequence ID" value="URN92866.1"/>
    <property type="molecule type" value="Genomic_DNA"/>
</dbReference>
<dbReference type="GO" id="GO:0030170">
    <property type="term" value="F:pyridoxal phosphate binding"/>
    <property type="evidence" value="ECO:0007669"/>
    <property type="project" value="InterPro"/>
</dbReference>
<dbReference type="InterPro" id="IPR051446">
    <property type="entry name" value="HTH_trans_reg/aminotransferase"/>
</dbReference>
<dbReference type="GO" id="GO:0003677">
    <property type="term" value="F:DNA binding"/>
    <property type="evidence" value="ECO:0007669"/>
    <property type="project" value="UniProtKB-KW"/>
</dbReference>
<keyword evidence="7" id="KW-0804">Transcription</keyword>
<evidence type="ECO:0000256" key="4">
    <source>
        <dbReference type="ARBA" id="ARBA00022898"/>
    </source>
</evidence>
<evidence type="ECO:0000259" key="8">
    <source>
        <dbReference type="PROSITE" id="PS50949"/>
    </source>
</evidence>
<dbReference type="Pfam" id="PF00392">
    <property type="entry name" value="GntR"/>
    <property type="match status" value="1"/>
</dbReference>
<proteinExistence type="inferred from homology"/>
<keyword evidence="3 9" id="KW-0032">Aminotransferase</keyword>
<dbReference type="SMART" id="SM00345">
    <property type="entry name" value="HTH_GNTR"/>
    <property type="match status" value="1"/>
</dbReference>
<dbReference type="PANTHER" id="PTHR46577">
    <property type="entry name" value="HTH-TYPE TRANSCRIPTIONAL REGULATORY PROTEIN GABR"/>
    <property type="match status" value="1"/>
</dbReference>
<evidence type="ECO:0000313" key="9">
    <source>
        <dbReference type="EMBL" id="URN92866.1"/>
    </source>
</evidence>
<dbReference type="InterPro" id="IPR015424">
    <property type="entry name" value="PyrdxlP-dep_Trfase"/>
</dbReference>
<evidence type="ECO:0000256" key="5">
    <source>
        <dbReference type="ARBA" id="ARBA00023015"/>
    </source>
</evidence>
<dbReference type="CDD" id="cd07377">
    <property type="entry name" value="WHTH_GntR"/>
    <property type="match status" value="1"/>
</dbReference>
<reference evidence="9" key="1">
    <citation type="submission" date="2022-05" db="EMBL/GenBank/DDBJ databases">
        <title>Novel bacterial taxa in a minimal lignocellulolytic consortium and its capacity to transform plastics disclosed by genome-resolved metagenomics.</title>
        <authorList>
            <person name="Rodriguez C.A.D."/>
            <person name="Diaz-Garcia L."/>
            <person name="Herrera K."/>
            <person name="Tarazona N.A."/>
            <person name="Sproer C."/>
            <person name="Overmann J."/>
            <person name="Jimenez D.J."/>
        </authorList>
    </citation>
    <scope>NUCLEOTIDE SEQUENCE</scope>
    <source>
        <strain evidence="9">MAG5</strain>
    </source>
</reference>
<dbReference type="SUPFAM" id="SSF53383">
    <property type="entry name" value="PLP-dependent transferases"/>
    <property type="match status" value="1"/>
</dbReference>
<evidence type="ECO:0000256" key="3">
    <source>
        <dbReference type="ARBA" id="ARBA00022576"/>
    </source>
</evidence>
<dbReference type="InterPro" id="IPR036388">
    <property type="entry name" value="WH-like_DNA-bd_sf"/>
</dbReference>
<sequence>MELYIPYDKFLEKYGHKSDALFLALKEGILSGEIQAGTKLPSSRQLASAYQLSRGTVNAVYERLHSQGFVRSVMGSGTFVAHIEFNKDDSPINLPANEVNLSDWGKRLVEIDLNQGLASNVQREGIELISFTLGEVDLVHFPAKQWNRLLFEQVRDQYNKESVDSYSSEGHTSLRESIAQHLHTFRGINVKADNVVIVNGSQQALTLIIQLLINEGDIVAMENPHYVGVRNAVHSAGGKVHAFPIDNEGIVFPENKACPYKLLFVTPSRQFPTGVVLSMERRLQLLQWAEENNAYIIEDDYDSEFRHYGRANEPLKSLDTKGRVIYIGTFSKTMMQNIRLGYAVLPDSLLNWFTIAKKVYERHPSSIIEQRAMAAFMNNGLYDRHIRRMKRIYRKKAELFLSLLTKYMQTVLELYPIDAGLHIYTKWKGTEAEFELFLTRCEQLNVWVSDARGYYLGESKHAFCLGFAHLSEQQITDGVMRMAEAQKNVK</sequence>
<dbReference type="Gene3D" id="3.40.640.10">
    <property type="entry name" value="Type I PLP-dependent aspartate aminotransferase-like (Major domain)"/>
    <property type="match status" value="1"/>
</dbReference>
<keyword evidence="4" id="KW-0663">Pyridoxal phosphate</keyword>
<evidence type="ECO:0000313" key="10">
    <source>
        <dbReference type="Proteomes" id="UP001056756"/>
    </source>
</evidence>
<dbReference type="Pfam" id="PF00155">
    <property type="entry name" value="Aminotran_1_2"/>
    <property type="match status" value="1"/>
</dbReference>
<dbReference type="GO" id="GO:0008483">
    <property type="term" value="F:transaminase activity"/>
    <property type="evidence" value="ECO:0007669"/>
    <property type="project" value="UniProtKB-KW"/>
</dbReference>
<keyword evidence="6" id="KW-0238">DNA-binding</keyword>
<dbReference type="KEGG" id="plig:NAG76_13545"/>
<dbReference type="InterPro" id="IPR015421">
    <property type="entry name" value="PyrdxlP-dep_Trfase_major"/>
</dbReference>
<dbReference type="InterPro" id="IPR000524">
    <property type="entry name" value="Tscrpt_reg_HTH_GntR"/>
</dbReference>
<dbReference type="Proteomes" id="UP001056756">
    <property type="component" value="Chromosome"/>
</dbReference>
<dbReference type="SUPFAM" id="SSF46785">
    <property type="entry name" value="Winged helix' DNA-binding domain"/>
    <property type="match status" value="1"/>
</dbReference>
<evidence type="ECO:0000256" key="1">
    <source>
        <dbReference type="ARBA" id="ARBA00001933"/>
    </source>
</evidence>
<feature type="domain" description="HTH gntR-type" evidence="8">
    <location>
        <begin position="15"/>
        <end position="83"/>
    </location>
</feature>
<dbReference type="PRINTS" id="PR00035">
    <property type="entry name" value="HTHGNTR"/>
</dbReference>
<evidence type="ECO:0000256" key="6">
    <source>
        <dbReference type="ARBA" id="ARBA00023125"/>
    </source>
</evidence>
<protein>
    <submittedName>
        <fullName evidence="9">PLP-dependent aminotransferase family protein</fullName>
    </submittedName>
</protein>
<dbReference type="PROSITE" id="PS50949">
    <property type="entry name" value="HTH_GNTR"/>
    <property type="match status" value="1"/>
</dbReference>
<evidence type="ECO:0000256" key="2">
    <source>
        <dbReference type="ARBA" id="ARBA00005384"/>
    </source>
</evidence>
<name>A0A9J6Z9Y3_9BACL</name>
<dbReference type="CDD" id="cd00609">
    <property type="entry name" value="AAT_like"/>
    <property type="match status" value="1"/>
</dbReference>
<comment type="similarity">
    <text evidence="2">In the C-terminal section; belongs to the class-I pyridoxal-phosphate-dependent aminotransferase family.</text>
</comment>
<dbReference type="InterPro" id="IPR004839">
    <property type="entry name" value="Aminotransferase_I/II_large"/>
</dbReference>
<dbReference type="GO" id="GO:0003700">
    <property type="term" value="F:DNA-binding transcription factor activity"/>
    <property type="evidence" value="ECO:0007669"/>
    <property type="project" value="InterPro"/>
</dbReference>
<keyword evidence="5" id="KW-0805">Transcription regulation</keyword>
<dbReference type="Gene3D" id="1.10.10.10">
    <property type="entry name" value="Winged helix-like DNA-binding domain superfamily/Winged helix DNA-binding domain"/>
    <property type="match status" value="1"/>
</dbReference>
<organism evidence="9 10">
    <name type="scientific">Candidatus Pristimantibacillus lignocellulolyticus</name>
    <dbReference type="NCBI Taxonomy" id="2994561"/>
    <lineage>
        <taxon>Bacteria</taxon>
        <taxon>Bacillati</taxon>
        <taxon>Bacillota</taxon>
        <taxon>Bacilli</taxon>
        <taxon>Bacillales</taxon>
        <taxon>Paenibacillaceae</taxon>
        <taxon>Candidatus Pristimantibacillus</taxon>
    </lineage>
</organism>
<evidence type="ECO:0000256" key="7">
    <source>
        <dbReference type="ARBA" id="ARBA00023163"/>
    </source>
</evidence>
<dbReference type="PANTHER" id="PTHR46577:SF1">
    <property type="entry name" value="HTH-TYPE TRANSCRIPTIONAL REGULATORY PROTEIN GABR"/>
    <property type="match status" value="1"/>
</dbReference>
<dbReference type="InterPro" id="IPR036390">
    <property type="entry name" value="WH_DNA-bd_sf"/>
</dbReference>